<organism evidence="1 2">
    <name type="scientific">Daphnia magna</name>
    <dbReference type="NCBI Taxonomy" id="35525"/>
    <lineage>
        <taxon>Eukaryota</taxon>
        <taxon>Metazoa</taxon>
        <taxon>Ecdysozoa</taxon>
        <taxon>Arthropoda</taxon>
        <taxon>Crustacea</taxon>
        <taxon>Branchiopoda</taxon>
        <taxon>Diplostraca</taxon>
        <taxon>Cladocera</taxon>
        <taxon>Anomopoda</taxon>
        <taxon>Daphniidae</taxon>
        <taxon>Daphnia</taxon>
    </lineage>
</organism>
<dbReference type="EMBL" id="JAOYFB010000003">
    <property type="protein sequence ID" value="KAK4009208.1"/>
    <property type="molecule type" value="Genomic_DNA"/>
</dbReference>
<reference evidence="1 2" key="1">
    <citation type="journal article" date="2023" name="Nucleic Acids Res.">
        <title>The hologenome of Daphnia magna reveals possible DNA methylation and microbiome-mediated evolution of the host genome.</title>
        <authorList>
            <person name="Chaturvedi A."/>
            <person name="Li X."/>
            <person name="Dhandapani V."/>
            <person name="Marshall H."/>
            <person name="Kissane S."/>
            <person name="Cuenca-Cambronero M."/>
            <person name="Asole G."/>
            <person name="Calvet F."/>
            <person name="Ruiz-Romero M."/>
            <person name="Marangio P."/>
            <person name="Guigo R."/>
            <person name="Rago D."/>
            <person name="Mirbahai L."/>
            <person name="Eastwood N."/>
            <person name="Colbourne J.K."/>
            <person name="Zhou J."/>
            <person name="Mallon E."/>
            <person name="Orsini L."/>
        </authorList>
    </citation>
    <scope>NUCLEOTIDE SEQUENCE [LARGE SCALE GENOMIC DNA]</scope>
    <source>
        <strain evidence="1">LRV0_1</strain>
    </source>
</reference>
<keyword evidence="2" id="KW-1185">Reference proteome</keyword>
<name>A0ABQ9Z8I1_9CRUS</name>
<sequence length="69" mass="7554">MKDEKSKTSQKMIRHAQSDACACIPSCQTQKPATFLEGQRMSALTRLVITGSVCLEVTVYPRSTPPPSL</sequence>
<evidence type="ECO:0000313" key="1">
    <source>
        <dbReference type="EMBL" id="KAK4009208.1"/>
    </source>
</evidence>
<dbReference type="Proteomes" id="UP001234178">
    <property type="component" value="Unassembled WGS sequence"/>
</dbReference>
<proteinExistence type="predicted"/>
<protein>
    <submittedName>
        <fullName evidence="1">Uncharacterized protein</fullName>
    </submittedName>
</protein>
<comment type="caution">
    <text evidence="1">The sequence shown here is derived from an EMBL/GenBank/DDBJ whole genome shotgun (WGS) entry which is preliminary data.</text>
</comment>
<evidence type="ECO:0000313" key="2">
    <source>
        <dbReference type="Proteomes" id="UP001234178"/>
    </source>
</evidence>
<accession>A0ABQ9Z8I1</accession>
<gene>
    <name evidence="1" type="ORF">OUZ56_018317</name>
</gene>